<dbReference type="EMBL" id="DRLD01000126">
    <property type="protein sequence ID" value="HED09962.1"/>
    <property type="molecule type" value="Genomic_DNA"/>
</dbReference>
<dbReference type="InterPro" id="IPR041633">
    <property type="entry name" value="Polbeta"/>
</dbReference>
<dbReference type="Gene3D" id="3.30.460.10">
    <property type="entry name" value="Beta Polymerase, domain 2"/>
    <property type="match status" value="1"/>
</dbReference>
<dbReference type="AlphaFoldDB" id="A0A7V1PUU3"/>
<organism evidence="2">
    <name type="scientific">Caldithrix abyssi</name>
    <dbReference type="NCBI Taxonomy" id="187145"/>
    <lineage>
        <taxon>Bacteria</taxon>
        <taxon>Pseudomonadati</taxon>
        <taxon>Calditrichota</taxon>
        <taxon>Calditrichia</taxon>
        <taxon>Calditrichales</taxon>
        <taxon>Calditrichaceae</taxon>
        <taxon>Caldithrix</taxon>
    </lineage>
</organism>
<comment type="caution">
    <text evidence="2">The sequence shown here is derived from an EMBL/GenBank/DDBJ whole genome shotgun (WGS) entry which is preliminary data.</text>
</comment>
<evidence type="ECO:0000259" key="1">
    <source>
        <dbReference type="Pfam" id="PF18765"/>
    </source>
</evidence>
<dbReference type="Proteomes" id="UP000886005">
    <property type="component" value="Unassembled WGS sequence"/>
</dbReference>
<gene>
    <name evidence="2" type="ORF">ENJ10_04695</name>
</gene>
<dbReference type="CDD" id="cd05403">
    <property type="entry name" value="NT_KNTase_like"/>
    <property type="match status" value="1"/>
</dbReference>
<dbReference type="Pfam" id="PF18765">
    <property type="entry name" value="Polbeta"/>
    <property type="match status" value="1"/>
</dbReference>
<accession>A0A7V1PUU3</accession>
<name>A0A7V1PUU3_CALAY</name>
<protein>
    <submittedName>
        <fullName evidence="2">Nucleotidyltransferase domain-containing protein</fullName>
    </submittedName>
</protein>
<proteinExistence type="predicted"/>
<sequence>MISEKDKKVILDLAKEYNVQRIILFGSSSKDNIKSRDIDLAVEGIPDRLFFKFYSELIFNLSQPVDLIDLSKKNKFTEIVSSEGIQLYGQSKR</sequence>
<feature type="domain" description="Polymerase beta nucleotidyltransferase" evidence="1">
    <location>
        <begin position="11"/>
        <end position="92"/>
    </location>
</feature>
<dbReference type="SUPFAM" id="SSF81301">
    <property type="entry name" value="Nucleotidyltransferase"/>
    <property type="match status" value="1"/>
</dbReference>
<reference evidence="2" key="1">
    <citation type="journal article" date="2020" name="mSystems">
        <title>Genome- and Community-Level Interaction Insights into Carbon Utilization and Element Cycling Functions of Hydrothermarchaeota in Hydrothermal Sediment.</title>
        <authorList>
            <person name="Zhou Z."/>
            <person name="Liu Y."/>
            <person name="Xu W."/>
            <person name="Pan J."/>
            <person name="Luo Z.H."/>
            <person name="Li M."/>
        </authorList>
    </citation>
    <scope>NUCLEOTIDE SEQUENCE [LARGE SCALE GENOMIC DNA]</scope>
    <source>
        <strain evidence="2">HyVt-456</strain>
    </source>
</reference>
<dbReference type="InterPro" id="IPR043519">
    <property type="entry name" value="NT_sf"/>
</dbReference>
<evidence type="ECO:0000313" key="2">
    <source>
        <dbReference type="EMBL" id="HED09962.1"/>
    </source>
</evidence>